<evidence type="ECO:0000256" key="1">
    <source>
        <dbReference type="SAM" id="MobiDB-lite"/>
    </source>
</evidence>
<feature type="compositionally biased region" description="Low complexity" evidence="1">
    <location>
        <begin position="788"/>
        <end position="800"/>
    </location>
</feature>
<evidence type="ECO:0000313" key="4">
    <source>
        <dbReference type="Proteomes" id="UP000016931"/>
    </source>
</evidence>
<feature type="region of interest" description="Disordered" evidence="1">
    <location>
        <begin position="119"/>
        <end position="143"/>
    </location>
</feature>
<feature type="compositionally biased region" description="Basic and acidic residues" evidence="1">
    <location>
        <begin position="423"/>
        <end position="433"/>
    </location>
</feature>
<feature type="region of interest" description="Disordered" evidence="1">
    <location>
        <begin position="784"/>
        <end position="812"/>
    </location>
</feature>
<feature type="compositionally biased region" description="Acidic residues" evidence="1">
    <location>
        <begin position="999"/>
        <end position="1013"/>
    </location>
</feature>
<feature type="region of interest" description="Disordered" evidence="1">
    <location>
        <begin position="214"/>
        <end position="257"/>
    </location>
</feature>
<feature type="compositionally biased region" description="Polar residues" evidence="1">
    <location>
        <begin position="126"/>
        <end position="138"/>
    </location>
</feature>
<keyword evidence="2" id="KW-1133">Transmembrane helix</keyword>
<keyword evidence="2" id="KW-0812">Transmembrane</keyword>
<keyword evidence="4" id="KW-1185">Reference proteome</keyword>
<feature type="compositionally biased region" description="Polar residues" evidence="1">
    <location>
        <begin position="907"/>
        <end position="923"/>
    </location>
</feature>
<dbReference type="STRING" id="692275.N1QLI0"/>
<dbReference type="GeneID" id="27898882"/>
<feature type="region of interest" description="Disordered" evidence="1">
    <location>
        <begin position="906"/>
        <end position="925"/>
    </location>
</feature>
<gene>
    <name evidence="3" type="ORF">SEPMUDRAFT_122027</name>
</gene>
<dbReference type="RefSeq" id="XP_016764634.1">
    <property type="nucleotide sequence ID" value="XM_016901745.1"/>
</dbReference>
<dbReference type="Proteomes" id="UP000016931">
    <property type="component" value="Unassembled WGS sequence"/>
</dbReference>
<feature type="region of interest" description="Disordered" evidence="1">
    <location>
        <begin position="412"/>
        <end position="439"/>
    </location>
</feature>
<protein>
    <submittedName>
        <fullName evidence="3">Uncharacterized protein</fullName>
    </submittedName>
</protein>
<sequence length="1029" mass="112213">MFSHQSKLDKKQNKKVRGQLSIDTTCAVQKQVFPYETKIPELKFISFSESQARKAASKLPLEETTPVYPGAEQPVTGLQANVSVRSQRGAIVATPLESEQAVPFHRRLLGRRPEPLKLNSEHKTSGSEVNHAISTQDPNARHGNAAPMIVVTPARDEFCSSQALPVKGGRPASSVYSRYTNCMTTSVAPPVPPLPFTRNAATGLKSRFSTLTATTTFEEDNSPLESPQTSRSIPKSRSGEPTGNDTPGLPTPRRSKGWWNVLSPFSAKSAPQPSPFAASDRTPVLRDAAAMGQSDLPGADTGDEVLRSAPVSMKSHDAGSEPANEKSLRRSLTAPAMLDTAAETFDIYYIASTGLAAPYFDVARRFPSLYVQDSAQEWSPSQSVYQPARYSYATDTGNVDDSPAEAAVGELNGAEGTPTRDTPGGHHDPDLESKPPSIQNKAVRASFFSSPSEDELRTPPQPRWKTIRALTQTTNTSMMSPLSATPEVQQAHLGMPVGPDSSFAGQKQIAVSRAPTPTALDEKIVSYSHVERVTTQESPYPASVTRLRPTHTRQDSYGLGISDSNRDLFPPPTYLAEKPRLGTDRYGQLKVQIPQNRIPSRPWYRRHFWLLAFLSGAVLVLLVVMLAVLIPQKHHDVQVQATWLNLAVFPPIAIGVSTVIQPRKTASRDTCTNSSLWTCKAPAEVSSTDLPDFRLIIRSRNGTLPKNETTVKNNKRDAWKEHIYNASPEAPATKDQIYLGRTTDNTSEPYNGEETPFYISLVDPLALATDSKLQKRNSDFSYPYPINTEDTTSTTKTAAAPSQIPHTGLKSNGKPGDSILYPYVTAQPLRLYNRDQDTEHYGFYTYFDRSVYISNPSSSSPGNSSINVTSGVAFEDASAVCSFSQTRMLVQIWTKQGTVADLPAAEATTTGSQIEAKSSSANDMTAPGSFPYPVTFTIDRHGGEAEKKGVYCYALDAQHRVDVNEKFWVAEDRAVGGTLFDAAEIPGVTTQDEILSTRDDDDDDDDDDNDEGQGIDGGSGGCFCQWDSQ</sequence>
<dbReference type="EMBL" id="KB456260">
    <property type="protein sequence ID" value="EMF16513.1"/>
    <property type="molecule type" value="Genomic_DNA"/>
</dbReference>
<proteinExistence type="predicted"/>
<name>N1QLI0_SPHMS</name>
<dbReference type="OrthoDB" id="10259622at2759"/>
<feature type="transmembrane region" description="Helical" evidence="2">
    <location>
        <begin position="642"/>
        <end position="660"/>
    </location>
</feature>
<feature type="transmembrane region" description="Helical" evidence="2">
    <location>
        <begin position="608"/>
        <end position="630"/>
    </location>
</feature>
<evidence type="ECO:0000256" key="2">
    <source>
        <dbReference type="SAM" id="Phobius"/>
    </source>
</evidence>
<dbReference type="AlphaFoldDB" id="N1QLI0"/>
<feature type="compositionally biased region" description="Polar residues" evidence="1">
    <location>
        <begin position="223"/>
        <end position="245"/>
    </location>
</feature>
<dbReference type="eggNOG" id="ENOG502SHV9">
    <property type="taxonomic scope" value="Eukaryota"/>
</dbReference>
<evidence type="ECO:0000313" key="3">
    <source>
        <dbReference type="EMBL" id="EMF16513.1"/>
    </source>
</evidence>
<dbReference type="OMA" id="TIDHEYQ"/>
<organism evidence="3 4">
    <name type="scientific">Sphaerulina musiva (strain SO2202)</name>
    <name type="common">Poplar stem canker fungus</name>
    <name type="synonym">Septoria musiva</name>
    <dbReference type="NCBI Taxonomy" id="692275"/>
    <lineage>
        <taxon>Eukaryota</taxon>
        <taxon>Fungi</taxon>
        <taxon>Dikarya</taxon>
        <taxon>Ascomycota</taxon>
        <taxon>Pezizomycotina</taxon>
        <taxon>Dothideomycetes</taxon>
        <taxon>Dothideomycetidae</taxon>
        <taxon>Mycosphaerellales</taxon>
        <taxon>Mycosphaerellaceae</taxon>
        <taxon>Sphaerulina</taxon>
    </lineage>
</organism>
<reference evidence="3 4" key="1">
    <citation type="journal article" date="2012" name="PLoS Pathog.">
        <title>Diverse lifestyles and strategies of plant pathogenesis encoded in the genomes of eighteen Dothideomycetes fungi.</title>
        <authorList>
            <person name="Ohm R.A."/>
            <person name="Feau N."/>
            <person name="Henrissat B."/>
            <person name="Schoch C.L."/>
            <person name="Horwitz B.A."/>
            <person name="Barry K.W."/>
            <person name="Condon B.J."/>
            <person name="Copeland A.C."/>
            <person name="Dhillon B."/>
            <person name="Glaser F."/>
            <person name="Hesse C.N."/>
            <person name="Kosti I."/>
            <person name="LaButti K."/>
            <person name="Lindquist E.A."/>
            <person name="Lucas S."/>
            <person name="Salamov A.A."/>
            <person name="Bradshaw R.E."/>
            <person name="Ciuffetti L."/>
            <person name="Hamelin R.C."/>
            <person name="Kema G.H.J."/>
            <person name="Lawrence C."/>
            <person name="Scott J.A."/>
            <person name="Spatafora J.W."/>
            <person name="Turgeon B.G."/>
            <person name="de Wit P.J.G.M."/>
            <person name="Zhong S."/>
            <person name="Goodwin S.B."/>
            <person name="Grigoriev I.V."/>
        </authorList>
    </citation>
    <scope>NUCLEOTIDE SEQUENCE [LARGE SCALE GENOMIC DNA]</scope>
    <source>
        <strain evidence="3 4">SO2202</strain>
    </source>
</reference>
<feature type="region of interest" description="Disordered" evidence="1">
    <location>
        <begin position="987"/>
        <end position="1021"/>
    </location>
</feature>
<accession>N1QLI0</accession>
<keyword evidence="2" id="KW-0472">Membrane</keyword>
<dbReference type="HOGENOM" id="CLU_004045_0_0_1"/>